<evidence type="ECO:0000256" key="3">
    <source>
        <dbReference type="ARBA" id="ARBA00022801"/>
    </source>
</evidence>
<evidence type="ECO:0000256" key="6">
    <source>
        <dbReference type="SAM" id="Phobius"/>
    </source>
</evidence>
<dbReference type="InterPro" id="IPR019826">
    <property type="entry name" value="Carboxylesterase_B_AS"/>
</dbReference>
<evidence type="ECO:0000313" key="8">
    <source>
        <dbReference type="EMBL" id="CAG7728616.1"/>
    </source>
</evidence>
<dbReference type="EC" id="3.1.1.-" evidence="5"/>
<evidence type="ECO:0000259" key="7">
    <source>
        <dbReference type="Pfam" id="PF00135"/>
    </source>
</evidence>
<evidence type="ECO:0000313" key="9">
    <source>
        <dbReference type="Proteomes" id="UP000708208"/>
    </source>
</evidence>
<sequence>YIRCIQVELEVIPVTKYQFIYMRFVGSCYSLGAILYFGVMHKRTEIVEFANQLIEAVIKFEGDEDCLNLNISIPKVNNSQMLPVMMYIHGGAFQNGTGSLYRPDYFMDEDVVYVSPNYRLGILGFLNTGDTAIRGNMGLKDQALALRWVKDNIQAFGGDPNNITIFGQSSGGASVHYLTLAPSTVGLFNKVIVQSGVASPSWACLSTKDAVKHTKEYANRFQRDVEDSSKLVECLRSKTVLELLEEYKDDMGPGITNRPDLEMHVFQPSIEVVNDEEAFLVEHPFQIMADGRAHRVPMLIGATADEGLCESMAMYNSDEILENYEKNWDNCVRWTFGLPEDTPNAKELAAKIKEIYFPEKSTLTKDQKFEQFTKMFSDAFFLIHLNHCISVQSQFSPVYPFYFNRRGGPSFSVIVNLLTSKGSLPVKIGKHVAAIIYNKITGNKARDYGVCHTDDIAMLFKISTIFNVPRNPQSADYNFSKDMVKLWVDFATDPTSMSFRGVTFSKQQPVKRLQYLELCENPKMIDEPFQERVYALKSLGLIKVLMARWAERM</sequence>
<reference evidence="8" key="1">
    <citation type="submission" date="2021-06" db="EMBL/GenBank/DDBJ databases">
        <authorList>
            <person name="Hodson N. C."/>
            <person name="Mongue J. A."/>
            <person name="Jaron S. K."/>
        </authorList>
    </citation>
    <scope>NUCLEOTIDE SEQUENCE</scope>
</reference>
<keyword evidence="2" id="KW-0719">Serine esterase</keyword>
<feature type="non-terminal residue" evidence="8">
    <location>
        <position position="1"/>
    </location>
</feature>
<evidence type="ECO:0000256" key="4">
    <source>
        <dbReference type="ARBA" id="ARBA00023180"/>
    </source>
</evidence>
<proteinExistence type="inferred from homology"/>
<dbReference type="PANTHER" id="PTHR43142:SF1">
    <property type="entry name" value="CARBOXYLIC ESTER HYDROLASE"/>
    <property type="match status" value="1"/>
</dbReference>
<comment type="caution">
    <text evidence="8">The sequence shown here is derived from an EMBL/GenBank/DDBJ whole genome shotgun (WGS) entry which is preliminary data.</text>
</comment>
<organism evidence="8 9">
    <name type="scientific">Allacma fusca</name>
    <dbReference type="NCBI Taxonomy" id="39272"/>
    <lineage>
        <taxon>Eukaryota</taxon>
        <taxon>Metazoa</taxon>
        <taxon>Ecdysozoa</taxon>
        <taxon>Arthropoda</taxon>
        <taxon>Hexapoda</taxon>
        <taxon>Collembola</taxon>
        <taxon>Symphypleona</taxon>
        <taxon>Sminthuridae</taxon>
        <taxon>Allacma</taxon>
    </lineage>
</organism>
<dbReference type="PANTHER" id="PTHR43142">
    <property type="entry name" value="CARBOXYLIC ESTER HYDROLASE"/>
    <property type="match status" value="1"/>
</dbReference>
<name>A0A8J2P9I9_9HEXA</name>
<dbReference type="EMBL" id="CAJVCH010165850">
    <property type="protein sequence ID" value="CAG7728616.1"/>
    <property type="molecule type" value="Genomic_DNA"/>
</dbReference>
<dbReference type="Pfam" id="PF00135">
    <property type="entry name" value="COesterase"/>
    <property type="match status" value="1"/>
</dbReference>
<keyword evidence="9" id="KW-1185">Reference proteome</keyword>
<keyword evidence="6" id="KW-0472">Membrane</keyword>
<evidence type="ECO:0000256" key="5">
    <source>
        <dbReference type="RuleBase" id="RU361235"/>
    </source>
</evidence>
<keyword evidence="3 5" id="KW-0378">Hydrolase</keyword>
<protein>
    <recommendedName>
        <fullName evidence="5">Carboxylic ester hydrolase</fullName>
        <ecNumber evidence="5">3.1.1.-</ecNumber>
    </recommendedName>
</protein>
<feature type="domain" description="Carboxylesterase type B" evidence="7">
    <location>
        <begin position="60"/>
        <end position="530"/>
    </location>
</feature>
<keyword evidence="6" id="KW-0812">Transmembrane</keyword>
<dbReference type="OrthoDB" id="408631at2759"/>
<comment type="similarity">
    <text evidence="1 5">Belongs to the type-B carboxylesterase/lipase family.</text>
</comment>
<dbReference type="GO" id="GO:0052689">
    <property type="term" value="F:carboxylic ester hydrolase activity"/>
    <property type="evidence" value="ECO:0007669"/>
    <property type="project" value="UniProtKB-KW"/>
</dbReference>
<dbReference type="AlphaFoldDB" id="A0A8J2P9I9"/>
<dbReference type="Proteomes" id="UP000708208">
    <property type="component" value="Unassembled WGS sequence"/>
</dbReference>
<dbReference type="InterPro" id="IPR002018">
    <property type="entry name" value="CarbesteraseB"/>
</dbReference>
<evidence type="ECO:0000256" key="2">
    <source>
        <dbReference type="ARBA" id="ARBA00022487"/>
    </source>
</evidence>
<gene>
    <name evidence="8" type="ORF">AFUS01_LOCUS17382</name>
</gene>
<accession>A0A8J2P9I9</accession>
<dbReference type="PROSITE" id="PS00122">
    <property type="entry name" value="CARBOXYLESTERASE_B_1"/>
    <property type="match status" value="1"/>
</dbReference>
<keyword evidence="4" id="KW-0325">Glycoprotein</keyword>
<evidence type="ECO:0000256" key="1">
    <source>
        <dbReference type="ARBA" id="ARBA00005964"/>
    </source>
</evidence>
<keyword evidence="6" id="KW-1133">Transmembrane helix</keyword>
<feature type="transmembrane region" description="Helical" evidence="6">
    <location>
        <begin position="20"/>
        <end position="39"/>
    </location>
</feature>